<dbReference type="InterPro" id="IPR050974">
    <property type="entry name" value="Plant_ZF_CCCH"/>
</dbReference>
<keyword evidence="1 5" id="KW-0479">Metal-binding</keyword>
<keyword evidence="3 5" id="KW-0862">Zinc</keyword>
<keyword evidence="2 5" id="KW-0863">Zinc-finger</keyword>
<dbReference type="SUPFAM" id="SSF90229">
    <property type="entry name" value="CCCH zinc finger"/>
    <property type="match status" value="5"/>
</dbReference>
<feature type="compositionally biased region" description="Basic and acidic residues" evidence="6">
    <location>
        <begin position="53"/>
        <end position="77"/>
    </location>
</feature>
<proteinExistence type="predicted"/>
<dbReference type="FunCoup" id="A0A2P5EI99">
    <property type="interactions" value="1250"/>
</dbReference>
<keyword evidence="4" id="KW-0238">DNA-binding</keyword>
<keyword evidence="9" id="KW-1185">Reference proteome</keyword>
<dbReference type="GO" id="GO:0003677">
    <property type="term" value="F:DNA binding"/>
    <property type="evidence" value="ECO:0007669"/>
    <property type="project" value="UniProtKB-KW"/>
</dbReference>
<dbReference type="PANTHER" id="PTHR12506">
    <property type="entry name" value="PROTEIN PHOSPHATASE RELATED"/>
    <property type="match status" value="1"/>
</dbReference>
<name>A0A2P5EI99_TREOI</name>
<feature type="domain" description="C3H1-type" evidence="7">
    <location>
        <begin position="239"/>
        <end position="267"/>
    </location>
</feature>
<reference evidence="9" key="1">
    <citation type="submission" date="2016-06" db="EMBL/GenBank/DDBJ databases">
        <title>Parallel loss of symbiosis genes in relatives of nitrogen-fixing non-legume Parasponia.</title>
        <authorList>
            <person name="Van Velzen R."/>
            <person name="Holmer R."/>
            <person name="Bu F."/>
            <person name="Rutten L."/>
            <person name="Van Zeijl A."/>
            <person name="Liu W."/>
            <person name="Santuari L."/>
            <person name="Cao Q."/>
            <person name="Sharma T."/>
            <person name="Shen D."/>
            <person name="Roswanjaya Y."/>
            <person name="Wardhani T."/>
            <person name="Kalhor M.S."/>
            <person name="Jansen J."/>
            <person name="Van den Hoogen J."/>
            <person name="Gungor B."/>
            <person name="Hartog M."/>
            <person name="Hontelez J."/>
            <person name="Verver J."/>
            <person name="Yang W.-C."/>
            <person name="Schijlen E."/>
            <person name="Repin R."/>
            <person name="Schilthuizen M."/>
            <person name="Schranz E."/>
            <person name="Heidstra R."/>
            <person name="Miyata K."/>
            <person name="Fedorova E."/>
            <person name="Kohlen W."/>
            <person name="Bisseling T."/>
            <person name="Smit S."/>
            <person name="Geurts R."/>
        </authorList>
    </citation>
    <scope>NUCLEOTIDE SEQUENCE [LARGE SCALE GENOMIC DNA]</scope>
    <source>
        <strain evidence="9">cv. RG33-2</strain>
    </source>
</reference>
<dbReference type="Pfam" id="PF00642">
    <property type="entry name" value="zf-CCCH"/>
    <property type="match status" value="5"/>
</dbReference>
<dbReference type="GO" id="GO:0008270">
    <property type="term" value="F:zinc ion binding"/>
    <property type="evidence" value="ECO:0007669"/>
    <property type="project" value="UniProtKB-KW"/>
</dbReference>
<feature type="compositionally biased region" description="Polar residues" evidence="6">
    <location>
        <begin position="1"/>
        <end position="13"/>
    </location>
</feature>
<dbReference type="Proteomes" id="UP000237000">
    <property type="component" value="Unassembled WGS sequence"/>
</dbReference>
<feature type="domain" description="C3H1-type" evidence="7">
    <location>
        <begin position="191"/>
        <end position="219"/>
    </location>
</feature>
<feature type="domain" description="C3H1-type" evidence="7">
    <location>
        <begin position="425"/>
        <end position="453"/>
    </location>
</feature>
<comment type="caution">
    <text evidence="8">The sequence shown here is derived from an EMBL/GenBank/DDBJ whole genome shotgun (WGS) entry which is preliminary data.</text>
</comment>
<dbReference type="InterPro" id="IPR000571">
    <property type="entry name" value="Znf_CCCH"/>
</dbReference>
<evidence type="ECO:0000256" key="6">
    <source>
        <dbReference type="SAM" id="MobiDB-lite"/>
    </source>
</evidence>
<dbReference type="Gene3D" id="2.30.30.1190">
    <property type="match status" value="1"/>
</dbReference>
<feature type="domain" description="C3H1-type" evidence="7">
    <location>
        <begin position="471"/>
        <end position="499"/>
    </location>
</feature>
<feature type="compositionally biased region" description="Basic and acidic residues" evidence="6">
    <location>
        <begin position="84"/>
        <end position="93"/>
    </location>
</feature>
<evidence type="ECO:0000313" key="9">
    <source>
        <dbReference type="Proteomes" id="UP000237000"/>
    </source>
</evidence>
<sequence>MEHSEQISVTQNDAVLGFQRSPSPSSSSVNGDHPDPATSDLGHGAAEESGGDPLHEELGNLVLKDEKEEDPVPKWDLDPEEKEEERVFEKDLSGGEIGSRNGSEDENENENENGKGKEVEEEGSDGGDGGGGGGGGVEGEWEGWDENKNGNESENCNEVNNGLGGGGGGVEVEKKNGLGGGGTRKYQYPVRPEAEDCSFYLKTGTCKFGSNCKFNHPVRRKPNQGAKEKVKEREESLEKPGQTECKYYLRSGGCKFGKACKYNHTRGKTSVAALALALELNFVGLPIRVGEKECPYYMRTGSCKYGANCRFNHPDPTDAAGGDTSAGYGNSGHVSLQGASQSTIPSWSSPRSLNETAPFVPLMLSPTQGVPSQNPEWNGYQAPVFLPERNLPPPPPAFVMNNPVTETNIYPHHPPQKQVEEYPERPGQPECTYFLKTGDCKFKSNCKYHHPKRTATGAPPTVLSDKGLPLRPDQNVCSHYSRYGICKFGPACKYDHPAQPTSTISGVENQPPYGNSVATAEGAGLTRRSRSETTIPQLV</sequence>
<gene>
    <name evidence="8" type="ORF">TorRG33x02_189390</name>
</gene>
<feature type="region of interest" description="Disordered" evidence="6">
    <location>
        <begin position="503"/>
        <end position="539"/>
    </location>
</feature>
<accession>A0A2P5EI99</accession>
<organism evidence="8 9">
    <name type="scientific">Trema orientale</name>
    <name type="common">Charcoal tree</name>
    <name type="synonym">Celtis orientalis</name>
    <dbReference type="NCBI Taxonomy" id="63057"/>
    <lineage>
        <taxon>Eukaryota</taxon>
        <taxon>Viridiplantae</taxon>
        <taxon>Streptophyta</taxon>
        <taxon>Embryophyta</taxon>
        <taxon>Tracheophyta</taxon>
        <taxon>Spermatophyta</taxon>
        <taxon>Magnoliopsida</taxon>
        <taxon>eudicotyledons</taxon>
        <taxon>Gunneridae</taxon>
        <taxon>Pentapetalae</taxon>
        <taxon>rosids</taxon>
        <taxon>fabids</taxon>
        <taxon>Rosales</taxon>
        <taxon>Cannabaceae</taxon>
        <taxon>Trema</taxon>
    </lineage>
</organism>
<dbReference type="SMART" id="SM00356">
    <property type="entry name" value="ZnF_C3H1"/>
    <property type="match status" value="5"/>
</dbReference>
<dbReference type="PROSITE" id="PS50103">
    <property type="entry name" value="ZF_C3H1"/>
    <property type="match status" value="5"/>
</dbReference>
<evidence type="ECO:0000256" key="3">
    <source>
        <dbReference type="ARBA" id="ARBA00022833"/>
    </source>
</evidence>
<feature type="zinc finger region" description="C3H1-type" evidence="5">
    <location>
        <begin position="425"/>
        <end position="453"/>
    </location>
</feature>
<dbReference type="STRING" id="63057.A0A2P5EI99"/>
<feature type="compositionally biased region" description="Gly residues" evidence="6">
    <location>
        <begin position="126"/>
        <end position="138"/>
    </location>
</feature>
<dbReference type="EMBL" id="JXTC01000150">
    <property type="protein sequence ID" value="PON85271.1"/>
    <property type="molecule type" value="Genomic_DNA"/>
</dbReference>
<evidence type="ECO:0000256" key="4">
    <source>
        <dbReference type="ARBA" id="ARBA00023125"/>
    </source>
</evidence>
<dbReference type="OrthoDB" id="411372at2759"/>
<feature type="domain" description="C3H1-type" evidence="7">
    <location>
        <begin position="288"/>
        <end position="316"/>
    </location>
</feature>
<evidence type="ECO:0000313" key="8">
    <source>
        <dbReference type="EMBL" id="PON85271.1"/>
    </source>
</evidence>
<feature type="zinc finger region" description="C3H1-type" evidence="5">
    <location>
        <begin position="471"/>
        <end position="499"/>
    </location>
</feature>
<feature type="zinc finger region" description="C3H1-type" evidence="5">
    <location>
        <begin position="191"/>
        <end position="219"/>
    </location>
</feature>
<evidence type="ECO:0000256" key="2">
    <source>
        <dbReference type="ARBA" id="ARBA00022771"/>
    </source>
</evidence>
<dbReference type="AlphaFoldDB" id="A0A2P5EI99"/>
<evidence type="ECO:0000256" key="5">
    <source>
        <dbReference type="PROSITE-ProRule" id="PRU00723"/>
    </source>
</evidence>
<dbReference type="Gene3D" id="4.10.1000.10">
    <property type="entry name" value="Zinc finger, CCCH-type"/>
    <property type="match status" value="2"/>
</dbReference>
<dbReference type="GO" id="GO:0003729">
    <property type="term" value="F:mRNA binding"/>
    <property type="evidence" value="ECO:0007669"/>
    <property type="project" value="UniProtKB-ARBA"/>
</dbReference>
<dbReference type="InParanoid" id="A0A2P5EI99"/>
<protein>
    <submittedName>
        <fullName evidence="8">Zinc finger, CCCH-type</fullName>
    </submittedName>
</protein>
<dbReference type="InterPro" id="IPR036855">
    <property type="entry name" value="Znf_CCCH_sf"/>
</dbReference>
<feature type="compositionally biased region" description="Polar residues" evidence="6">
    <location>
        <begin position="503"/>
        <end position="518"/>
    </location>
</feature>
<feature type="zinc finger region" description="C3H1-type" evidence="5">
    <location>
        <begin position="239"/>
        <end position="267"/>
    </location>
</feature>
<feature type="region of interest" description="Disordered" evidence="6">
    <location>
        <begin position="1"/>
        <end position="184"/>
    </location>
</feature>
<evidence type="ECO:0000256" key="1">
    <source>
        <dbReference type="ARBA" id="ARBA00022723"/>
    </source>
</evidence>
<dbReference type="PANTHER" id="PTHR12506:SF20">
    <property type="entry name" value="ZINC FINGER CCCH DOMAIN-CONTAINING PROTEIN 67"/>
    <property type="match status" value="1"/>
</dbReference>
<evidence type="ECO:0000259" key="7">
    <source>
        <dbReference type="PROSITE" id="PS50103"/>
    </source>
</evidence>
<feature type="zinc finger region" description="C3H1-type" evidence="5">
    <location>
        <begin position="288"/>
        <end position="316"/>
    </location>
</feature>